<organism evidence="1 2">
    <name type="scientific">Stenotrophomonas phage YB07</name>
    <dbReference type="NCBI Taxonomy" id="2555548"/>
    <lineage>
        <taxon>Viruses</taxon>
        <taxon>Duplodnaviria</taxon>
        <taxon>Heunggongvirae</taxon>
        <taxon>Uroviricota</taxon>
        <taxon>Caudoviricetes</taxon>
        <taxon>Menderavirus</taxon>
        <taxon>Menderavirus IMESM1</taxon>
    </lineage>
</organism>
<evidence type="ECO:0000313" key="2">
    <source>
        <dbReference type="Proteomes" id="UP000294655"/>
    </source>
</evidence>
<reference evidence="1 2" key="1">
    <citation type="submission" date="2019-02" db="EMBL/GenBank/DDBJ databases">
        <authorList>
            <person name="He Y."/>
            <person name="Shi H."/>
            <person name="Li J."/>
            <person name="Sun Y."/>
        </authorList>
    </citation>
    <scope>NUCLEOTIDE SEQUENCE [LARGE SCALE GENOMIC DNA]</scope>
</reference>
<proteinExistence type="predicted"/>
<dbReference type="GeneID" id="55614711"/>
<accession>A0A482IEE9</accession>
<dbReference type="Proteomes" id="UP000294655">
    <property type="component" value="Segment"/>
</dbReference>
<evidence type="ECO:0000313" key="1">
    <source>
        <dbReference type="EMBL" id="QBP06237.1"/>
    </source>
</evidence>
<dbReference type="RefSeq" id="YP_009844387.1">
    <property type="nucleotide sequence ID" value="NC_048755.1"/>
</dbReference>
<sequence>MDGSHSLRLHPDFSESMPELRILNVHHRDGILGCLMYVDLH</sequence>
<name>A0A482IEE9_9CAUD</name>
<protein>
    <submittedName>
        <fullName evidence="1">Uncharacterized protein</fullName>
    </submittedName>
</protein>
<dbReference type="KEGG" id="vg:55614711"/>
<dbReference type="EMBL" id="MK580972">
    <property type="protein sequence ID" value="QBP06237.1"/>
    <property type="molecule type" value="Genomic_DNA"/>
</dbReference>